<evidence type="ECO:0000256" key="1">
    <source>
        <dbReference type="ARBA" id="ARBA00001966"/>
    </source>
</evidence>
<dbReference type="GO" id="GO:0051537">
    <property type="term" value="F:2 iron, 2 sulfur cluster binding"/>
    <property type="evidence" value="ECO:0007669"/>
    <property type="project" value="UniProtKB-UniRule"/>
</dbReference>
<keyword evidence="6 10" id="KW-0408">Iron</keyword>
<dbReference type="InterPro" id="IPR000283">
    <property type="entry name" value="NADH_UbQ_OxRdtase_75kDa_su_CS"/>
</dbReference>
<dbReference type="InterPro" id="IPR006963">
    <property type="entry name" value="Mopterin_OxRdtase_4Fe-4S_dom"/>
</dbReference>
<dbReference type="FunFam" id="3.30.200.210:FF:000002">
    <property type="entry name" value="NADH-ubiquinone oxidoreductase 75 kDa subunit"/>
    <property type="match status" value="1"/>
</dbReference>
<dbReference type="Pfam" id="PF09326">
    <property type="entry name" value="NADH_dhqG_C"/>
    <property type="match status" value="1"/>
</dbReference>
<dbReference type="CDD" id="cd00207">
    <property type="entry name" value="fer2"/>
    <property type="match status" value="1"/>
</dbReference>
<comment type="function">
    <text evidence="10">NDH-1 shuttles electrons from NADH, via FMN and iron-sulfur (Fe-S) centers, to quinones in the respiratory chain. Couples the redox reaction to proton translocation (for every two electrons transferred, four hydrogen ions are translocated across the cytoplasmic membrane), and thus conserves the redox energy in a proton gradient.</text>
</comment>
<dbReference type="PROSITE" id="PS51085">
    <property type="entry name" value="2FE2S_FER_2"/>
    <property type="match status" value="1"/>
</dbReference>
<evidence type="ECO:0000256" key="3">
    <source>
        <dbReference type="ARBA" id="ARBA00022485"/>
    </source>
</evidence>
<dbReference type="GO" id="GO:0048038">
    <property type="term" value="F:quinone binding"/>
    <property type="evidence" value="ECO:0007669"/>
    <property type="project" value="UniProtKB-UniRule"/>
</dbReference>
<evidence type="ECO:0000256" key="4">
    <source>
        <dbReference type="ARBA" id="ARBA00022723"/>
    </source>
</evidence>
<dbReference type="Pfam" id="PF22151">
    <property type="entry name" value="Fer4_NDSU1"/>
    <property type="match status" value="1"/>
</dbReference>
<dbReference type="PROSITE" id="PS00641">
    <property type="entry name" value="COMPLEX1_75K_1"/>
    <property type="match status" value="1"/>
</dbReference>
<dbReference type="PANTHER" id="PTHR43105">
    <property type="entry name" value="RESPIRATORY NITRATE REDUCTASE"/>
    <property type="match status" value="1"/>
</dbReference>
<dbReference type="OrthoDB" id="9816402at2"/>
<comment type="similarity">
    <text evidence="2 10">Belongs to the complex I 75 kDa subunit family.</text>
</comment>
<keyword evidence="5 10" id="KW-1278">Translocase</keyword>
<dbReference type="InterPro" id="IPR054351">
    <property type="entry name" value="NADH_UbQ_OxRdtase_ferredoxin"/>
</dbReference>
<feature type="domain" description="2Fe-2S ferredoxin-type" evidence="11">
    <location>
        <begin position="1"/>
        <end position="79"/>
    </location>
</feature>
<keyword evidence="4 10" id="KW-0479">Metal-binding</keyword>
<dbReference type="SUPFAM" id="SSF54862">
    <property type="entry name" value="4Fe-4S ferredoxins"/>
    <property type="match status" value="1"/>
</dbReference>
<evidence type="ECO:0000256" key="6">
    <source>
        <dbReference type="ARBA" id="ARBA00023004"/>
    </source>
</evidence>
<dbReference type="PROSITE" id="PS00643">
    <property type="entry name" value="COMPLEX1_75K_3"/>
    <property type="match status" value="1"/>
</dbReference>
<comment type="cofactor">
    <cofactor evidence="10">
        <name>[2Fe-2S] cluster</name>
        <dbReference type="ChEBI" id="CHEBI:190135"/>
    </cofactor>
    <text evidence="10">Binds 1 [2Fe-2S] cluster per subunit.</text>
</comment>
<gene>
    <name evidence="14" type="ORF">FOY91_07820</name>
</gene>
<dbReference type="SMART" id="SM00929">
    <property type="entry name" value="NADH-G_4Fe-4S_3"/>
    <property type="match status" value="1"/>
</dbReference>
<dbReference type="FunFam" id="3.30.70.20:FF:000002">
    <property type="entry name" value="NADH-ubiquinone oxidoreductase 75 kDa subunit"/>
    <property type="match status" value="1"/>
</dbReference>
<dbReference type="Pfam" id="PF13510">
    <property type="entry name" value="Fer2_4"/>
    <property type="match status" value="1"/>
</dbReference>
<protein>
    <recommendedName>
        <fullName evidence="10">NADH-quinone oxidoreductase</fullName>
        <ecNumber evidence="10">7.1.1.-</ecNumber>
    </recommendedName>
</protein>
<evidence type="ECO:0000313" key="15">
    <source>
        <dbReference type="Proteomes" id="UP000318681"/>
    </source>
</evidence>
<dbReference type="InterPro" id="IPR050123">
    <property type="entry name" value="Prok_molybdopt-oxidoreductase"/>
</dbReference>
<dbReference type="Gene3D" id="3.10.20.740">
    <property type="match status" value="1"/>
</dbReference>
<dbReference type="SUPFAM" id="SSF53706">
    <property type="entry name" value="Formate dehydrogenase/DMSO reductase, domains 1-3"/>
    <property type="match status" value="1"/>
</dbReference>
<keyword evidence="10" id="KW-0874">Quinone</keyword>
<dbReference type="PROSITE" id="PS51669">
    <property type="entry name" value="4FE4S_MOW_BIS_MGD"/>
    <property type="match status" value="1"/>
</dbReference>
<dbReference type="EMBL" id="VNIM01000023">
    <property type="protein sequence ID" value="TVV75184.1"/>
    <property type="molecule type" value="Genomic_DNA"/>
</dbReference>
<keyword evidence="10" id="KW-0001">2Fe-2S</keyword>
<dbReference type="InterPro" id="IPR006656">
    <property type="entry name" value="Mopterin_OxRdtase"/>
</dbReference>
<dbReference type="InterPro" id="IPR001041">
    <property type="entry name" value="2Fe-2S_ferredoxin-type"/>
</dbReference>
<name>A0A558R728_9SPHN</name>
<comment type="cofactor">
    <cofactor evidence="1 10">
        <name>[4Fe-4S] cluster</name>
        <dbReference type="ChEBI" id="CHEBI:49883"/>
    </cofactor>
</comment>
<dbReference type="AlphaFoldDB" id="A0A558R728"/>
<comment type="catalytic activity">
    <reaction evidence="9 10">
        <text>a quinone + NADH + 5 H(+)(in) = a quinol + NAD(+) + 4 H(+)(out)</text>
        <dbReference type="Rhea" id="RHEA:57888"/>
        <dbReference type="ChEBI" id="CHEBI:15378"/>
        <dbReference type="ChEBI" id="CHEBI:24646"/>
        <dbReference type="ChEBI" id="CHEBI:57540"/>
        <dbReference type="ChEBI" id="CHEBI:57945"/>
        <dbReference type="ChEBI" id="CHEBI:132124"/>
    </reaction>
</comment>
<dbReference type="SUPFAM" id="SSF54292">
    <property type="entry name" value="2Fe-2S ferredoxin-like"/>
    <property type="match status" value="1"/>
</dbReference>
<evidence type="ECO:0000256" key="10">
    <source>
        <dbReference type="RuleBase" id="RU003525"/>
    </source>
</evidence>
<evidence type="ECO:0000259" key="13">
    <source>
        <dbReference type="PROSITE" id="PS51839"/>
    </source>
</evidence>
<accession>A0A558R728</accession>
<dbReference type="GO" id="GO:0042773">
    <property type="term" value="P:ATP synthesis coupled electron transport"/>
    <property type="evidence" value="ECO:0007669"/>
    <property type="project" value="InterPro"/>
</dbReference>
<dbReference type="Pfam" id="PF22117">
    <property type="entry name" value="Fer4_Nqo3"/>
    <property type="match status" value="1"/>
</dbReference>
<keyword evidence="15" id="KW-1185">Reference proteome</keyword>
<keyword evidence="7 10" id="KW-0411">Iron-sulfur</keyword>
<dbReference type="PROSITE" id="PS51839">
    <property type="entry name" value="4FE4S_HC3"/>
    <property type="match status" value="1"/>
</dbReference>
<dbReference type="EC" id="7.1.1.-" evidence="10"/>
<dbReference type="Gene3D" id="3.30.70.20">
    <property type="match status" value="1"/>
</dbReference>
<dbReference type="InterPro" id="IPR015405">
    <property type="entry name" value="NDUFS1-like_C"/>
</dbReference>
<reference evidence="14 15" key="1">
    <citation type="submission" date="2019-07" db="EMBL/GenBank/DDBJ databases">
        <title>Sphingomonas solaris sp. nov., isolated from a solar panel from Boston, Massachusetts.</title>
        <authorList>
            <person name="Tanner K."/>
            <person name="Pascual J."/>
            <person name="Mancuso C."/>
            <person name="Pereto J."/>
            <person name="Khalil A."/>
            <person name="Vilanova C."/>
        </authorList>
    </citation>
    <scope>NUCLEOTIDE SEQUENCE [LARGE SCALE GENOMIC DNA]</scope>
    <source>
        <strain evidence="14 15">R4DWN</strain>
    </source>
</reference>
<dbReference type="PANTHER" id="PTHR43105:SF13">
    <property type="entry name" value="NADH-UBIQUINONE OXIDOREDUCTASE 75 KDA SUBUNIT, MITOCHONDRIAL"/>
    <property type="match status" value="1"/>
</dbReference>
<dbReference type="InterPro" id="IPR036010">
    <property type="entry name" value="2Fe-2S_ferredoxin-like_sf"/>
</dbReference>
<sequence length="668" mass="70945">MPTLTVDGVEVTVPAGATVLQACEAAGREIPRFCYHERLSIAGNCRMCLVEVKPGPPKPQASCALPAADKQEVRTDSAMVKKAREGVMEFLLINHPLDCPICDQGGECDLQDQSIAYGKGHSRYDENKRAVTEKYMGPIVKTVMTRCIQCTRCVRFAEEVAGVEEIGAIGRGENMQITSYLEGAITSELSGNVVALCPVGALTSKPYAFEARPWELNKTPAIDVMDAVGTNIRLDSRGRQVLRALPRINEAVNEEWASDKTRHAVDGLVRRRLDKPYVRRNGRLIEATWGEAFAAIATALEGASGDQVAAIAGDLAEVESIFALKQLLDAYGSTLHECRQDGARFDVSSPAAYRFTPTIAGVEDARAILLVGSNPRWEAPLVNTRIRKAVKAGAKVLAIGPEVDLTYPVEWLGEDLSVLGNLPEAANKTLTDGPHAIVIAGMGALAHEGAYEAARAAAAGLGADFGVLHTAAARVGALDVGFAADGGIDAIRAKASSLKTLFLLGADETDLSAFADTFTVYIGTHGDAGVRVADVILPGATYAEKPGTWVNLEGRVQRADRAVFPPGDAREDWTILRALSDPLGKTLPFDTLAGLQQAIAAAHPHLATEGLADVGDVPDVTAGPAVSGTIVYPITDFYLTNPIARASETMQRCSAELLHGVDYAEAAE</sequence>
<dbReference type="GO" id="GO:0016020">
    <property type="term" value="C:membrane"/>
    <property type="evidence" value="ECO:0007669"/>
    <property type="project" value="InterPro"/>
</dbReference>
<dbReference type="GO" id="GO:0016651">
    <property type="term" value="F:oxidoreductase activity, acting on NAD(P)H"/>
    <property type="evidence" value="ECO:0007669"/>
    <property type="project" value="InterPro"/>
</dbReference>
<keyword evidence="8 10" id="KW-0520">NAD</keyword>
<dbReference type="Gene3D" id="3.40.50.740">
    <property type="match status" value="2"/>
</dbReference>
<comment type="caution">
    <text evidence="14">The sequence shown here is derived from an EMBL/GenBank/DDBJ whole genome shotgun (WGS) entry which is preliminary data.</text>
</comment>
<evidence type="ECO:0000256" key="9">
    <source>
        <dbReference type="ARBA" id="ARBA00047712"/>
    </source>
</evidence>
<evidence type="ECO:0000256" key="7">
    <source>
        <dbReference type="ARBA" id="ARBA00023014"/>
    </source>
</evidence>
<proteinExistence type="inferred from homology"/>
<dbReference type="RefSeq" id="WP_145149801.1">
    <property type="nucleotide sequence ID" value="NZ_VNIM01000023.1"/>
</dbReference>
<dbReference type="InterPro" id="IPR010228">
    <property type="entry name" value="NADH_UbQ_OxRdtase_Gsu"/>
</dbReference>
<feature type="domain" description="4Fe-4S His(Cys)3-ligated-type" evidence="13">
    <location>
        <begin position="79"/>
        <end position="118"/>
    </location>
</feature>
<keyword evidence="3 10" id="KW-0004">4Fe-4S</keyword>
<evidence type="ECO:0000313" key="14">
    <source>
        <dbReference type="EMBL" id="TVV75184.1"/>
    </source>
</evidence>
<evidence type="ECO:0000259" key="12">
    <source>
        <dbReference type="PROSITE" id="PS51669"/>
    </source>
</evidence>
<organism evidence="14 15">
    <name type="scientific">Alterirhizorhabdus solaris</name>
    <dbReference type="NCBI Taxonomy" id="2529389"/>
    <lineage>
        <taxon>Bacteria</taxon>
        <taxon>Pseudomonadati</taxon>
        <taxon>Pseudomonadota</taxon>
        <taxon>Alphaproteobacteria</taxon>
        <taxon>Sphingomonadales</taxon>
        <taxon>Rhizorhabdaceae</taxon>
        <taxon>Alterirhizorhabdus</taxon>
    </lineage>
</organism>
<feature type="domain" description="4Fe-4S Mo/W bis-MGD-type" evidence="12">
    <location>
        <begin position="216"/>
        <end position="272"/>
    </location>
</feature>
<evidence type="ECO:0000256" key="5">
    <source>
        <dbReference type="ARBA" id="ARBA00022967"/>
    </source>
</evidence>
<dbReference type="FunFam" id="3.10.20.740:FF:000001">
    <property type="entry name" value="NADH-quinone oxidoreductase subunit G"/>
    <property type="match status" value="1"/>
</dbReference>
<dbReference type="Gene3D" id="3.40.228.10">
    <property type="entry name" value="Dimethylsulfoxide Reductase, domain 2"/>
    <property type="match status" value="1"/>
</dbReference>
<evidence type="ECO:0000259" key="11">
    <source>
        <dbReference type="PROSITE" id="PS51085"/>
    </source>
</evidence>
<dbReference type="Pfam" id="PF10588">
    <property type="entry name" value="NADH-G_4Fe-4S_3"/>
    <property type="match status" value="1"/>
</dbReference>
<keyword evidence="14" id="KW-0560">Oxidoreductase</keyword>
<dbReference type="GO" id="GO:0046872">
    <property type="term" value="F:metal ion binding"/>
    <property type="evidence" value="ECO:0007669"/>
    <property type="project" value="UniProtKB-UniRule"/>
</dbReference>
<evidence type="ECO:0000256" key="8">
    <source>
        <dbReference type="ARBA" id="ARBA00023027"/>
    </source>
</evidence>
<dbReference type="Pfam" id="PF00384">
    <property type="entry name" value="Molybdopterin"/>
    <property type="match status" value="1"/>
</dbReference>
<dbReference type="InterPro" id="IPR019574">
    <property type="entry name" value="NADH_UbQ_OxRdtase_Gsu_4Fe4S-bd"/>
</dbReference>
<dbReference type="NCBIfam" id="TIGR01973">
    <property type="entry name" value="NuoG"/>
    <property type="match status" value="1"/>
</dbReference>
<dbReference type="PROSITE" id="PS00642">
    <property type="entry name" value="COMPLEX1_75K_2"/>
    <property type="match status" value="1"/>
</dbReference>
<dbReference type="GO" id="GO:0051539">
    <property type="term" value="F:4 iron, 4 sulfur cluster binding"/>
    <property type="evidence" value="ECO:0007669"/>
    <property type="project" value="UniProtKB-KW"/>
</dbReference>
<evidence type="ECO:0000256" key="2">
    <source>
        <dbReference type="ARBA" id="ARBA00005404"/>
    </source>
</evidence>
<dbReference type="GO" id="GO:0008137">
    <property type="term" value="F:NADH dehydrogenase (ubiquinone) activity"/>
    <property type="evidence" value="ECO:0007669"/>
    <property type="project" value="UniProtKB-UniRule"/>
</dbReference>
<dbReference type="Proteomes" id="UP000318681">
    <property type="component" value="Unassembled WGS sequence"/>
</dbReference>